<comment type="caution">
    <text evidence="2">The sequence shown here is derived from an EMBL/GenBank/DDBJ whole genome shotgun (WGS) entry which is preliminary data.</text>
</comment>
<protein>
    <recommendedName>
        <fullName evidence="4">Lipoprotein</fullName>
    </recommendedName>
</protein>
<dbReference type="PROSITE" id="PS51257">
    <property type="entry name" value="PROKAR_LIPOPROTEIN"/>
    <property type="match status" value="1"/>
</dbReference>
<accession>A0A7C9MDJ2</accession>
<name>A0A7C9MDJ2_9RHOB</name>
<evidence type="ECO:0000313" key="3">
    <source>
        <dbReference type="Proteomes" id="UP000480350"/>
    </source>
</evidence>
<dbReference type="AlphaFoldDB" id="A0A7C9MDJ2"/>
<organism evidence="2 3">
    <name type="scientific">Kangsaoukella pontilimi</name>
    <dbReference type="NCBI Taxonomy" id="2691042"/>
    <lineage>
        <taxon>Bacteria</taxon>
        <taxon>Pseudomonadati</taxon>
        <taxon>Pseudomonadota</taxon>
        <taxon>Alphaproteobacteria</taxon>
        <taxon>Rhodobacterales</taxon>
        <taxon>Paracoccaceae</taxon>
        <taxon>Kangsaoukella</taxon>
    </lineage>
</organism>
<dbReference type="Proteomes" id="UP000480350">
    <property type="component" value="Unassembled WGS sequence"/>
</dbReference>
<gene>
    <name evidence="2" type="ORF">GQ651_01515</name>
</gene>
<dbReference type="RefSeq" id="WP_160762448.1">
    <property type="nucleotide sequence ID" value="NZ_WUPT01000001.1"/>
</dbReference>
<reference evidence="2 3" key="2">
    <citation type="submission" date="2020-03" db="EMBL/GenBank/DDBJ databases">
        <title>Kangsaoukella pontilimi gen. nov., sp. nov., a new member of the family Rhodobacteraceae isolated from a tidal mudflat.</title>
        <authorList>
            <person name="Kim I.S."/>
        </authorList>
    </citation>
    <scope>NUCLEOTIDE SEQUENCE [LARGE SCALE GENOMIC DNA]</scope>
    <source>
        <strain evidence="2 3">GH1-50</strain>
    </source>
</reference>
<sequence length="201" mass="21059">MSTWTFKITALAAALGLAACSGGFDITRNAPQAVKLPSGVVVSGTRGWCVDETTTRADGDASVVVFGSCAAIAKNALLPRPGVPGVITVSVDNSTSGTAPAEVLDAFFATERGRAALARDGRASSVRILETRQSRNALFLHAVDRSPLADDAAEDYWRAIFDLGGRFVSVSLVGLSEAPIPREEGLRTLEAQIERLRAANS</sequence>
<dbReference type="EMBL" id="WUPT01000001">
    <property type="protein sequence ID" value="MXQ06516.1"/>
    <property type="molecule type" value="Genomic_DNA"/>
</dbReference>
<keyword evidence="1" id="KW-0732">Signal</keyword>
<feature type="signal peptide" evidence="1">
    <location>
        <begin position="1"/>
        <end position="23"/>
    </location>
</feature>
<proteinExistence type="predicted"/>
<feature type="chain" id="PRO_5028865595" description="Lipoprotein" evidence="1">
    <location>
        <begin position="24"/>
        <end position="201"/>
    </location>
</feature>
<evidence type="ECO:0000256" key="1">
    <source>
        <dbReference type="SAM" id="SignalP"/>
    </source>
</evidence>
<evidence type="ECO:0008006" key="4">
    <source>
        <dbReference type="Google" id="ProtNLM"/>
    </source>
</evidence>
<keyword evidence="3" id="KW-1185">Reference proteome</keyword>
<reference evidence="2 3" key="1">
    <citation type="submission" date="2019-12" db="EMBL/GenBank/DDBJ databases">
        <authorList>
            <person name="Lee S.D."/>
        </authorList>
    </citation>
    <scope>NUCLEOTIDE SEQUENCE [LARGE SCALE GENOMIC DNA]</scope>
    <source>
        <strain evidence="2 3">GH1-50</strain>
    </source>
</reference>
<evidence type="ECO:0000313" key="2">
    <source>
        <dbReference type="EMBL" id="MXQ06516.1"/>
    </source>
</evidence>